<dbReference type="InterPro" id="IPR036291">
    <property type="entry name" value="NAD(P)-bd_dom_sf"/>
</dbReference>
<dbReference type="PANTHER" id="PTHR47129:SF1">
    <property type="entry name" value="NMRA-LIKE DOMAIN-CONTAINING PROTEIN"/>
    <property type="match status" value="1"/>
</dbReference>
<comment type="caution">
    <text evidence="3">The sequence shown here is derived from an EMBL/GenBank/DDBJ whole genome shotgun (WGS) entry which is preliminary data.</text>
</comment>
<dbReference type="Gene3D" id="3.90.25.10">
    <property type="entry name" value="UDP-galactose 4-epimerase, domain 1"/>
    <property type="match status" value="1"/>
</dbReference>
<dbReference type="SUPFAM" id="SSF51735">
    <property type="entry name" value="NAD(P)-binding Rossmann-fold domains"/>
    <property type="match status" value="1"/>
</dbReference>
<dbReference type="Proteomes" id="UP001143474">
    <property type="component" value="Unassembled WGS sequence"/>
</dbReference>
<evidence type="ECO:0000313" key="4">
    <source>
        <dbReference type="Proteomes" id="UP001143474"/>
    </source>
</evidence>
<dbReference type="EMBL" id="BSEV01000008">
    <property type="protein sequence ID" value="GLK10576.1"/>
    <property type="molecule type" value="Genomic_DNA"/>
</dbReference>
<gene>
    <name evidence="3" type="ORF">GCM10017600_39820</name>
</gene>
<dbReference type="RefSeq" id="WP_271218994.1">
    <property type="nucleotide sequence ID" value="NZ_BAAAVD010000032.1"/>
</dbReference>
<reference evidence="3" key="1">
    <citation type="journal article" date="2014" name="Int. J. Syst. Evol. Microbiol.">
        <title>Complete genome sequence of Corynebacterium casei LMG S-19264T (=DSM 44701T), isolated from a smear-ripened cheese.</title>
        <authorList>
            <consortium name="US DOE Joint Genome Institute (JGI-PGF)"/>
            <person name="Walter F."/>
            <person name="Albersmeier A."/>
            <person name="Kalinowski J."/>
            <person name="Ruckert C."/>
        </authorList>
    </citation>
    <scope>NUCLEOTIDE SEQUENCE</scope>
    <source>
        <strain evidence="3">VKM Ac-2007</strain>
    </source>
</reference>
<evidence type="ECO:0000313" key="3">
    <source>
        <dbReference type="EMBL" id="GLK10576.1"/>
    </source>
</evidence>
<name>A0A9W6I212_9ACTN</name>
<dbReference type="Pfam" id="PF13460">
    <property type="entry name" value="NAD_binding_10"/>
    <property type="match status" value="1"/>
</dbReference>
<feature type="domain" description="NAD(P)-binding" evidence="2">
    <location>
        <begin position="7"/>
        <end position="174"/>
    </location>
</feature>
<organism evidence="3 4">
    <name type="scientific">Streptosporangium carneum</name>
    <dbReference type="NCBI Taxonomy" id="47481"/>
    <lineage>
        <taxon>Bacteria</taxon>
        <taxon>Bacillati</taxon>
        <taxon>Actinomycetota</taxon>
        <taxon>Actinomycetes</taxon>
        <taxon>Streptosporangiales</taxon>
        <taxon>Streptosporangiaceae</taxon>
        <taxon>Streptosporangium</taxon>
    </lineage>
</organism>
<evidence type="ECO:0000256" key="1">
    <source>
        <dbReference type="SAM" id="MobiDB-lite"/>
    </source>
</evidence>
<dbReference type="InterPro" id="IPR052718">
    <property type="entry name" value="NmrA-type_oxidoreductase"/>
</dbReference>
<reference evidence="3" key="2">
    <citation type="submission" date="2023-01" db="EMBL/GenBank/DDBJ databases">
        <authorList>
            <person name="Sun Q."/>
            <person name="Evtushenko L."/>
        </authorList>
    </citation>
    <scope>NUCLEOTIDE SEQUENCE</scope>
    <source>
        <strain evidence="3">VKM Ac-2007</strain>
    </source>
</reference>
<feature type="region of interest" description="Disordered" evidence="1">
    <location>
        <begin position="245"/>
        <end position="290"/>
    </location>
</feature>
<keyword evidence="4" id="KW-1185">Reference proteome</keyword>
<protein>
    <submittedName>
        <fullName evidence="3">NAD(P)-dependent oxidoreductase</fullName>
    </submittedName>
</protein>
<evidence type="ECO:0000259" key="2">
    <source>
        <dbReference type="Pfam" id="PF13460"/>
    </source>
</evidence>
<dbReference type="Gene3D" id="3.40.50.720">
    <property type="entry name" value="NAD(P)-binding Rossmann-like Domain"/>
    <property type="match status" value="1"/>
</dbReference>
<sequence length="290" mass="30308">MIVISAASGELGRLVVDRLRNRAEVVAAVRDPGRAPEGVPVRRGDYDDPASLREAFDGAARLLLISSPELDPARRVAQHLAAIAAAVEVGVGAVAYTSFLGADTGATGMTEAHHVTERAILDSGLPYTMLRHPFYSEAFVPQVSGGELAGSTGGRGLNTAFRSDLAEAAANVLTGDGHLGRAYDFTGPLWSHPEAARALGVTYREVPDSGSGVMSWLNAQVRAGALERQSADLERVLGRPAETVVSRMLSGGTRGPRPRGGQKGQSADEAARISGRKLDGAHPVDQDSLA</sequence>
<feature type="compositionally biased region" description="Basic and acidic residues" evidence="1">
    <location>
        <begin position="276"/>
        <end position="290"/>
    </location>
</feature>
<accession>A0A9W6I212</accession>
<dbReference type="AlphaFoldDB" id="A0A9W6I212"/>
<dbReference type="PANTHER" id="PTHR47129">
    <property type="entry name" value="QUINONE OXIDOREDUCTASE 2"/>
    <property type="match status" value="1"/>
</dbReference>
<proteinExistence type="predicted"/>
<dbReference type="InterPro" id="IPR016040">
    <property type="entry name" value="NAD(P)-bd_dom"/>
</dbReference>